<protein>
    <submittedName>
        <fullName evidence="5">Drug/Metabolite transporter superfamily</fullName>
    </submittedName>
</protein>
<keyword evidence="3" id="KW-0812">Transmembrane</keyword>
<name>C1MKP4_MICPC</name>
<sequence>MGEARAVPVASASSYPGASDADADADDDARTRRRAVPPLAILACAVVAVSSAAVAFRALPDVPPLLLASWRLQATSIVLFPGFVRDAKRAAADDIERFRASAPELVASGACLGAHFGLWVWGLQTTSVPHSLLFVCSTPVLMSSCAALLGFPVRARDAIAAGVAAVGVILIAADANRRGDDSHASSSASPIRATWYGDVLSVGAAFAMAGHVLVGRQLRPRMPLFAYAFPATLVAAACLAIASAVSGESSSDGGGGGGAGWVRSPRAALVVCYLALGPGLVGHGGVNASLKHFDAMTIALALTLEPAIGSAIAYACGYAVRRNGRRPARRSAILGSARLGSTRLGSARLARRRRRRRRRLPSARSSFPTPRSFLFLFARRASLSTNARPARRSTDD</sequence>
<proteinExistence type="inferred from homology"/>
<feature type="transmembrane region" description="Helical" evidence="3">
    <location>
        <begin position="226"/>
        <end position="247"/>
    </location>
</feature>
<dbReference type="GeneID" id="9681968"/>
<dbReference type="Proteomes" id="UP000001876">
    <property type="component" value="Unassembled WGS sequence"/>
</dbReference>
<dbReference type="RefSeq" id="XP_003056031.1">
    <property type="nucleotide sequence ID" value="XM_003055985.1"/>
</dbReference>
<dbReference type="GO" id="GO:0016020">
    <property type="term" value="C:membrane"/>
    <property type="evidence" value="ECO:0007669"/>
    <property type="project" value="InterPro"/>
</dbReference>
<dbReference type="Pfam" id="PF00892">
    <property type="entry name" value="EamA"/>
    <property type="match status" value="1"/>
</dbReference>
<feature type="transmembrane region" description="Helical" evidence="3">
    <location>
        <begin position="195"/>
        <end position="214"/>
    </location>
</feature>
<dbReference type="OMA" id="MCIGWGD"/>
<evidence type="ECO:0000256" key="3">
    <source>
        <dbReference type="SAM" id="Phobius"/>
    </source>
</evidence>
<dbReference type="PANTHER" id="PTHR22911">
    <property type="entry name" value="ACYL-MALONYL CONDENSING ENZYME-RELATED"/>
    <property type="match status" value="1"/>
</dbReference>
<evidence type="ECO:0000259" key="4">
    <source>
        <dbReference type="Pfam" id="PF00892"/>
    </source>
</evidence>
<feature type="transmembrane region" description="Helical" evidence="3">
    <location>
        <begin position="65"/>
        <end position="84"/>
    </location>
</feature>
<dbReference type="PANTHER" id="PTHR22911:SF76">
    <property type="entry name" value="EAMA DOMAIN-CONTAINING PROTEIN"/>
    <property type="match status" value="1"/>
</dbReference>
<feature type="compositionally biased region" description="Low complexity" evidence="2">
    <location>
        <begin position="10"/>
        <end position="20"/>
    </location>
</feature>
<dbReference type="KEGG" id="mpp:MICPUCDRAFT_46538"/>
<keyword evidence="3" id="KW-1133">Transmembrane helix</keyword>
<evidence type="ECO:0000313" key="6">
    <source>
        <dbReference type="Proteomes" id="UP000001876"/>
    </source>
</evidence>
<feature type="transmembrane region" description="Helical" evidence="3">
    <location>
        <begin position="158"/>
        <end position="175"/>
    </location>
</feature>
<evidence type="ECO:0000313" key="5">
    <source>
        <dbReference type="EMBL" id="EEH59407.1"/>
    </source>
</evidence>
<evidence type="ECO:0000256" key="2">
    <source>
        <dbReference type="SAM" id="MobiDB-lite"/>
    </source>
</evidence>
<dbReference type="AlphaFoldDB" id="C1MKP4"/>
<dbReference type="OrthoDB" id="74158at2759"/>
<dbReference type="EMBL" id="GG663736">
    <property type="protein sequence ID" value="EEH59407.1"/>
    <property type="molecule type" value="Genomic_DNA"/>
</dbReference>
<dbReference type="InterPro" id="IPR000620">
    <property type="entry name" value="EamA_dom"/>
</dbReference>
<keyword evidence="6" id="KW-1185">Reference proteome</keyword>
<gene>
    <name evidence="5" type="ORF">MICPUCDRAFT_46538</name>
</gene>
<accession>C1MKP4</accession>
<feature type="transmembrane region" description="Helical" evidence="3">
    <location>
        <begin position="130"/>
        <end position="151"/>
    </location>
</feature>
<feature type="transmembrane region" description="Helical" evidence="3">
    <location>
        <begin position="298"/>
        <end position="320"/>
    </location>
</feature>
<keyword evidence="3" id="KW-0472">Membrane</keyword>
<dbReference type="SUPFAM" id="SSF103481">
    <property type="entry name" value="Multidrug resistance efflux transporter EmrE"/>
    <property type="match status" value="1"/>
</dbReference>
<reference evidence="5 6" key="1">
    <citation type="journal article" date="2009" name="Science">
        <title>Green evolution and dynamic adaptations revealed by genomes of the marine picoeukaryotes Micromonas.</title>
        <authorList>
            <person name="Worden A.Z."/>
            <person name="Lee J.H."/>
            <person name="Mock T."/>
            <person name="Rouze P."/>
            <person name="Simmons M.P."/>
            <person name="Aerts A.L."/>
            <person name="Allen A.E."/>
            <person name="Cuvelier M.L."/>
            <person name="Derelle E."/>
            <person name="Everett M.V."/>
            <person name="Foulon E."/>
            <person name="Grimwood J."/>
            <person name="Gundlach H."/>
            <person name="Henrissat B."/>
            <person name="Napoli C."/>
            <person name="McDonald S.M."/>
            <person name="Parker M.S."/>
            <person name="Rombauts S."/>
            <person name="Salamov A."/>
            <person name="Von Dassow P."/>
            <person name="Badger J.H."/>
            <person name="Coutinho P.M."/>
            <person name="Demir E."/>
            <person name="Dubchak I."/>
            <person name="Gentemann C."/>
            <person name="Eikrem W."/>
            <person name="Gready J.E."/>
            <person name="John U."/>
            <person name="Lanier W."/>
            <person name="Lindquist E.A."/>
            <person name="Lucas S."/>
            <person name="Mayer K.F."/>
            <person name="Moreau H."/>
            <person name="Not F."/>
            <person name="Otillar R."/>
            <person name="Panaud O."/>
            <person name="Pangilinan J."/>
            <person name="Paulsen I."/>
            <person name="Piegu B."/>
            <person name="Poliakov A."/>
            <person name="Robbens S."/>
            <person name="Schmutz J."/>
            <person name="Toulza E."/>
            <person name="Wyss T."/>
            <person name="Zelensky A."/>
            <person name="Zhou K."/>
            <person name="Armbrust E.V."/>
            <person name="Bhattacharya D."/>
            <person name="Goodenough U.W."/>
            <person name="Van de Peer Y."/>
            <person name="Grigoriev I.V."/>
        </authorList>
    </citation>
    <scope>NUCLEOTIDE SEQUENCE [LARGE SCALE GENOMIC DNA]</scope>
    <source>
        <strain evidence="5 6">CCMP1545</strain>
    </source>
</reference>
<feature type="transmembrane region" description="Helical" evidence="3">
    <location>
        <begin position="105"/>
        <end position="124"/>
    </location>
</feature>
<feature type="region of interest" description="Disordered" evidence="2">
    <location>
        <begin position="1"/>
        <end position="29"/>
    </location>
</feature>
<organism evidence="6">
    <name type="scientific">Micromonas pusilla (strain CCMP1545)</name>
    <name type="common">Picoplanktonic green alga</name>
    <dbReference type="NCBI Taxonomy" id="564608"/>
    <lineage>
        <taxon>Eukaryota</taxon>
        <taxon>Viridiplantae</taxon>
        <taxon>Chlorophyta</taxon>
        <taxon>Mamiellophyceae</taxon>
        <taxon>Mamiellales</taxon>
        <taxon>Mamiellaceae</taxon>
        <taxon>Micromonas</taxon>
    </lineage>
</organism>
<feature type="compositionally biased region" description="Basic residues" evidence="2">
    <location>
        <begin position="349"/>
        <end position="361"/>
    </location>
</feature>
<dbReference type="eggNOG" id="ENOG502S0MT">
    <property type="taxonomic scope" value="Eukaryota"/>
</dbReference>
<evidence type="ECO:0000256" key="1">
    <source>
        <dbReference type="ARBA" id="ARBA00007635"/>
    </source>
</evidence>
<feature type="domain" description="EamA" evidence="4">
    <location>
        <begin position="40"/>
        <end position="172"/>
    </location>
</feature>
<feature type="transmembrane region" description="Helical" evidence="3">
    <location>
        <begin position="39"/>
        <end position="59"/>
    </location>
</feature>
<comment type="similarity">
    <text evidence="1">Belongs to the drug/metabolite transporter (DMT) superfamily. Plant drug/metabolite exporter (P-DME) (TC 2.A.7.4) family.</text>
</comment>
<dbReference type="InterPro" id="IPR037185">
    <property type="entry name" value="EmrE-like"/>
</dbReference>
<feature type="region of interest" description="Disordered" evidence="2">
    <location>
        <begin position="345"/>
        <end position="366"/>
    </location>
</feature>